<dbReference type="GO" id="GO:0046556">
    <property type="term" value="F:alpha-L-arabinofuranosidase activity"/>
    <property type="evidence" value="ECO:0007669"/>
    <property type="project" value="TreeGrafter"/>
</dbReference>
<feature type="domain" description="PA14" evidence="5">
    <location>
        <begin position="457"/>
        <end position="599"/>
    </location>
</feature>
<organism evidence="6 7">
    <name type="scientific">Prevotella communis</name>
    <dbReference type="NCBI Taxonomy" id="2913614"/>
    <lineage>
        <taxon>Bacteria</taxon>
        <taxon>Pseudomonadati</taxon>
        <taxon>Bacteroidota</taxon>
        <taxon>Bacteroidia</taxon>
        <taxon>Bacteroidales</taxon>
        <taxon>Prevotellaceae</taxon>
        <taxon>Prevotella</taxon>
    </lineage>
</organism>
<reference evidence="7" key="1">
    <citation type="submission" date="2016-10" db="EMBL/GenBank/DDBJ databases">
        <authorList>
            <person name="de Groot N.N."/>
        </authorList>
    </citation>
    <scope>NUCLEOTIDE SEQUENCE [LARGE SCALE GENOMIC DNA]</scope>
    <source>
        <strain evidence="7">BP1-145</strain>
    </source>
</reference>
<evidence type="ECO:0000256" key="1">
    <source>
        <dbReference type="ARBA" id="ARBA00005336"/>
    </source>
</evidence>
<dbReference type="Gene3D" id="3.40.50.1700">
    <property type="entry name" value="Glycoside hydrolase family 3 C-terminal domain"/>
    <property type="match status" value="2"/>
</dbReference>
<dbReference type="InterPro" id="IPR013783">
    <property type="entry name" value="Ig-like_fold"/>
</dbReference>
<dbReference type="OrthoDB" id="9805821at2"/>
<dbReference type="PANTHER" id="PTHR42721:SF3">
    <property type="entry name" value="BETA-D-XYLOSIDASE 5-RELATED"/>
    <property type="match status" value="1"/>
</dbReference>
<dbReference type="GO" id="GO:0031222">
    <property type="term" value="P:arabinan catabolic process"/>
    <property type="evidence" value="ECO:0007669"/>
    <property type="project" value="TreeGrafter"/>
</dbReference>
<evidence type="ECO:0000256" key="2">
    <source>
        <dbReference type="ARBA" id="ARBA00022729"/>
    </source>
</evidence>
<dbReference type="AlphaFoldDB" id="A0A1H0HC09"/>
<dbReference type="InterPro" id="IPR054850">
    <property type="entry name" value="Xylosidase_Xyl3A"/>
</dbReference>
<dbReference type="InterPro" id="IPR026891">
    <property type="entry name" value="Fn3-like"/>
</dbReference>
<dbReference type="Pfam" id="PF14310">
    <property type="entry name" value="Fn3-like"/>
    <property type="match status" value="1"/>
</dbReference>
<dbReference type="InterPro" id="IPR037524">
    <property type="entry name" value="PA14/GLEYA"/>
</dbReference>
<dbReference type="SUPFAM" id="SSF51445">
    <property type="entry name" value="(Trans)glycosidases"/>
    <property type="match status" value="1"/>
</dbReference>
<dbReference type="GO" id="GO:0009044">
    <property type="term" value="F:xylan 1,4-beta-xylosidase activity"/>
    <property type="evidence" value="ECO:0007669"/>
    <property type="project" value="InterPro"/>
</dbReference>
<dbReference type="InterPro" id="IPR002772">
    <property type="entry name" value="Glyco_hydro_3_C"/>
</dbReference>
<dbReference type="Proteomes" id="UP000199134">
    <property type="component" value="Unassembled WGS sequence"/>
</dbReference>
<proteinExistence type="inferred from homology"/>
<dbReference type="RefSeq" id="WP_091853704.1">
    <property type="nucleotide sequence ID" value="NZ_FNIW01000011.1"/>
</dbReference>
<dbReference type="InterPro" id="IPR017853">
    <property type="entry name" value="GH"/>
</dbReference>
<dbReference type="InterPro" id="IPR036962">
    <property type="entry name" value="Glyco_hydro_3_N_sf"/>
</dbReference>
<name>A0A1H0HC09_9BACT</name>
<dbReference type="SUPFAM" id="SSF52279">
    <property type="entry name" value="Beta-D-glucan exohydrolase, C-terminal domain"/>
    <property type="match status" value="1"/>
</dbReference>
<gene>
    <name evidence="6" type="ORF">SAMN04487900_11129</name>
</gene>
<dbReference type="PRINTS" id="PR00133">
    <property type="entry name" value="GLHYDRLASE3"/>
</dbReference>
<protein>
    <submittedName>
        <fullName evidence="6">Beta-glucosidase</fullName>
    </submittedName>
</protein>
<evidence type="ECO:0000313" key="6">
    <source>
        <dbReference type="EMBL" id="SDO16746.1"/>
    </source>
</evidence>
<evidence type="ECO:0000259" key="5">
    <source>
        <dbReference type="PROSITE" id="PS51820"/>
    </source>
</evidence>
<keyword evidence="2 4" id="KW-0732">Signal</keyword>
<keyword evidence="3" id="KW-0378">Hydrolase</keyword>
<evidence type="ECO:0000313" key="7">
    <source>
        <dbReference type="Proteomes" id="UP000199134"/>
    </source>
</evidence>
<dbReference type="Pfam" id="PF01915">
    <property type="entry name" value="Glyco_hydro_3_C"/>
    <property type="match status" value="1"/>
</dbReference>
<dbReference type="PROSITE" id="PS51820">
    <property type="entry name" value="PA14"/>
    <property type="match status" value="1"/>
</dbReference>
<dbReference type="SMART" id="SM00758">
    <property type="entry name" value="PA14"/>
    <property type="match status" value="1"/>
</dbReference>
<accession>A0A1H0HC09</accession>
<dbReference type="InterPro" id="IPR036881">
    <property type="entry name" value="Glyco_hydro_3_C_sf"/>
</dbReference>
<comment type="similarity">
    <text evidence="1">Belongs to the glycosyl hydrolase 3 family.</text>
</comment>
<dbReference type="SMART" id="SM01217">
    <property type="entry name" value="Fn3_like"/>
    <property type="match status" value="1"/>
</dbReference>
<dbReference type="InterPro" id="IPR011658">
    <property type="entry name" value="PA14_dom"/>
</dbReference>
<dbReference type="Gene3D" id="2.60.40.10">
    <property type="entry name" value="Immunoglobulins"/>
    <property type="match status" value="1"/>
</dbReference>
<dbReference type="NCBIfam" id="NF041776">
    <property type="entry name" value="xylosidase_Xyl3A"/>
    <property type="match status" value="1"/>
</dbReference>
<dbReference type="PANTHER" id="PTHR42721">
    <property type="entry name" value="SUGAR HYDROLASE-RELATED"/>
    <property type="match status" value="1"/>
</dbReference>
<evidence type="ECO:0000256" key="4">
    <source>
        <dbReference type="SAM" id="SignalP"/>
    </source>
</evidence>
<dbReference type="InterPro" id="IPR044993">
    <property type="entry name" value="BXL"/>
</dbReference>
<dbReference type="Pfam" id="PF07691">
    <property type="entry name" value="PA14"/>
    <property type="match status" value="1"/>
</dbReference>
<dbReference type="GO" id="GO:0045493">
    <property type="term" value="P:xylan catabolic process"/>
    <property type="evidence" value="ECO:0007669"/>
    <property type="project" value="InterPro"/>
</dbReference>
<dbReference type="InterPro" id="IPR001764">
    <property type="entry name" value="Glyco_hydro_3_N"/>
</dbReference>
<feature type="chain" id="PRO_5011518474" evidence="4">
    <location>
        <begin position="20"/>
        <end position="862"/>
    </location>
</feature>
<dbReference type="EMBL" id="FNIW01000011">
    <property type="protein sequence ID" value="SDO16746.1"/>
    <property type="molecule type" value="Genomic_DNA"/>
</dbReference>
<dbReference type="Pfam" id="PF00933">
    <property type="entry name" value="Glyco_hydro_3"/>
    <property type="match status" value="1"/>
</dbReference>
<comment type="caution">
    <text evidence="6">The sequence shown here is derived from an EMBL/GenBank/DDBJ whole genome shotgun (WGS) entry which is preliminary data.</text>
</comment>
<evidence type="ECO:0000256" key="3">
    <source>
        <dbReference type="ARBA" id="ARBA00022801"/>
    </source>
</evidence>
<feature type="signal peptide" evidence="4">
    <location>
        <begin position="1"/>
        <end position="19"/>
    </location>
</feature>
<dbReference type="Gene3D" id="3.20.20.300">
    <property type="entry name" value="Glycoside hydrolase, family 3, N-terminal domain"/>
    <property type="match status" value="1"/>
</dbReference>
<sequence length="862" mass="96611">MKRKTLIVTLLTVSLGMQAQVLPYQNPSLSAKERAKDLCSRLTLEEKAKLMLDESPAIPRLGIKKFFWWSEALHGAANMGNVTVFPEPIAMAASWNPGLVYKVFDAASTEFRAQYNHRMHDLKGEDEKFHSLSVWTPNVNIFRDPRWGRGQETYGEDPYLTSVMGVQVVKGLQGPEDAKYRKLWACAKHYAVHSGPEYTRHTANLTDVSPRDMWETYMPAFKTLVQDAKVREVMCAYQRLDDDPCCGSQRLLQQILRDEWGFEYLVVSDCGAVSDFYESHKSSSDATHASAKATIAGTDVECGYGYAYRSIPEAVKRGFMTEAEVDKHVIRLLEGRFDLGEMDDPSLVEWSKIPYSAMSTKESANLSLDMARQSIVLLKNSDSVLPLKKNSEKIAVIGPNADNTPMMWGNYNGQPNHTITILDGIKAKQKKLFYAPGCDLTYDKVLESLLGSQCSFEGKKGIKGTFWNNRKMEGKPVTTQYYTQPLAVTTFGMHNFAPGVQLEDFSAKYETVFTPNEAGEYVVNVDGCGQFELYLNGERQFHHRIWRTTPNHIVINAEKGKSYNIEVRFSHVPTYNANLAINIAKEYPIDYQTIINQLKGINKVIFVGGISPALEGEEMPVDIDGFKGGDRTHIELPKVQRDFLKALKDAGKTIIFVNCSGSCIALEPEIKTCDAIVQAWYPGQEGGTAVADVLFGDYNPSGKLPVTFYKNSNQLPDYEDYSMKGRTYRYFTDALFPFGYGLSYTNFEITKAGVEKNGTNPTDWTLTAEVANTGKRDGAEVVQVYIRNLQDADGPLKTLRGFERINVKAGGTATATIQLNKQTFEFWDAESNTMRVKPGKYEILVGTSSDEKNARELMITIQ</sequence>